<dbReference type="InterPro" id="IPR006751">
    <property type="entry name" value="TAFII55_prot_cons_reg"/>
</dbReference>
<protein>
    <submittedName>
        <fullName evidence="8">Transcription initiation factor TFIID subunit 7</fullName>
    </submittedName>
</protein>
<keyword evidence="4" id="KW-0804">Transcription</keyword>
<feature type="compositionally biased region" description="Acidic residues" evidence="6">
    <location>
        <begin position="307"/>
        <end position="320"/>
    </location>
</feature>
<evidence type="ECO:0000256" key="4">
    <source>
        <dbReference type="ARBA" id="ARBA00023163"/>
    </source>
</evidence>
<evidence type="ECO:0000256" key="3">
    <source>
        <dbReference type="ARBA" id="ARBA00023015"/>
    </source>
</evidence>
<keyword evidence="9" id="KW-1185">Reference proteome</keyword>
<dbReference type="Pfam" id="PF04658">
    <property type="entry name" value="TAFII55_N"/>
    <property type="match status" value="1"/>
</dbReference>
<feature type="domain" description="TAFII55 protein conserved region" evidence="7">
    <location>
        <begin position="24"/>
        <end position="180"/>
    </location>
</feature>
<gene>
    <name evidence="8" type="ORF">M9Y10_017961</name>
</gene>
<evidence type="ECO:0000313" key="8">
    <source>
        <dbReference type="EMBL" id="KAK8852964.1"/>
    </source>
</evidence>
<dbReference type="PANTHER" id="PTHR12228:SF0">
    <property type="entry name" value="TATA-BOX BINDING PROTEIN ASSOCIATED FACTOR 7"/>
    <property type="match status" value="1"/>
</dbReference>
<dbReference type="CDD" id="cd08047">
    <property type="entry name" value="TAF7"/>
    <property type="match status" value="1"/>
</dbReference>
<evidence type="ECO:0000256" key="2">
    <source>
        <dbReference type="ARBA" id="ARBA00009368"/>
    </source>
</evidence>
<evidence type="ECO:0000256" key="1">
    <source>
        <dbReference type="ARBA" id="ARBA00004123"/>
    </source>
</evidence>
<comment type="subcellular location">
    <subcellularLocation>
        <location evidence="1">Nucleus</location>
    </subcellularLocation>
</comment>
<dbReference type="InterPro" id="IPR037817">
    <property type="entry name" value="TAF7"/>
</dbReference>
<keyword evidence="3" id="KW-0805">Transcription regulation</keyword>
<comment type="caution">
    <text evidence="8">The sequence shown here is derived from an EMBL/GenBank/DDBJ whole genome shotgun (WGS) entry which is preliminary data.</text>
</comment>
<feature type="region of interest" description="Disordered" evidence="6">
    <location>
        <begin position="241"/>
        <end position="329"/>
    </location>
</feature>
<evidence type="ECO:0000259" key="7">
    <source>
        <dbReference type="SMART" id="SM01370"/>
    </source>
</evidence>
<evidence type="ECO:0000256" key="5">
    <source>
        <dbReference type="ARBA" id="ARBA00023242"/>
    </source>
</evidence>
<reference evidence="8 9" key="1">
    <citation type="submission" date="2024-04" db="EMBL/GenBank/DDBJ databases">
        <title>Tritrichomonas musculus Genome.</title>
        <authorList>
            <person name="Alves-Ferreira E."/>
            <person name="Grigg M."/>
            <person name="Lorenzi H."/>
            <person name="Galac M."/>
        </authorList>
    </citation>
    <scope>NUCLEOTIDE SEQUENCE [LARGE SCALE GENOMIC DNA]</scope>
    <source>
        <strain evidence="8 9">EAF2021</strain>
    </source>
</reference>
<dbReference type="PANTHER" id="PTHR12228">
    <property type="entry name" value="TRANSCRIPTION INITIATION FACTOR TFIID 55 KD SUBUNIT-RELATED"/>
    <property type="match status" value="1"/>
</dbReference>
<feature type="compositionally biased region" description="Basic and acidic residues" evidence="6">
    <location>
        <begin position="258"/>
        <end position="270"/>
    </location>
</feature>
<keyword evidence="5" id="KW-0539">Nucleus</keyword>
<organism evidence="8 9">
    <name type="scientific">Tritrichomonas musculus</name>
    <dbReference type="NCBI Taxonomy" id="1915356"/>
    <lineage>
        <taxon>Eukaryota</taxon>
        <taxon>Metamonada</taxon>
        <taxon>Parabasalia</taxon>
        <taxon>Tritrichomonadida</taxon>
        <taxon>Tritrichomonadidae</taxon>
        <taxon>Tritrichomonas</taxon>
    </lineage>
</organism>
<dbReference type="Proteomes" id="UP001470230">
    <property type="component" value="Unassembled WGS sequence"/>
</dbReference>
<dbReference type="SMART" id="SM01370">
    <property type="entry name" value="TAFII55_N"/>
    <property type="match status" value="1"/>
</dbReference>
<comment type="similarity">
    <text evidence="2">Belongs to the TAF7 family.</text>
</comment>
<dbReference type="EMBL" id="JAPFFF010000023">
    <property type="protein sequence ID" value="KAK8852964.1"/>
    <property type="molecule type" value="Genomic_DNA"/>
</dbReference>
<name>A0ABR2HVQ6_9EUKA</name>
<evidence type="ECO:0000256" key="6">
    <source>
        <dbReference type="SAM" id="MobiDB-lite"/>
    </source>
</evidence>
<feature type="region of interest" description="Disordered" evidence="6">
    <location>
        <begin position="366"/>
        <end position="388"/>
    </location>
</feature>
<accession>A0ABR2HVQ6</accession>
<sequence length="388" mass="43562">MTKNQSKSRNPTPDGDEQYYHPILETQMIIRFPADIAARLNQAMEDEEEGFKDFKICFTDKKHANVKLFGEELKAVLVSLPTIVETHRTVDGSHLFKSADIGEILIVHRANAPPDGISEDFVFDHGLTPPTLNIVKKRLAKQEAARANQSENSSIDGIQYWEMVEIQLAALLSKEKTAKPVCRQEFMEEPDVDPVTLEKILRRNGKSEFKGYSGTNIDDSEIEDFTLGDDPVVHIPDEIVDEIIPPSNETNESENEELGPKEGELEHGIFKDISNTDAEDTAETTAATSSASEDESGGDTSSSSGNENEEEEEEEEETDETESKIKELKTDIDKLNTNLERYKKYLKEDAGNETMVNKLTKRIDQTQSHITSKKQELEKLLASRAQTK</sequence>
<evidence type="ECO:0000313" key="9">
    <source>
        <dbReference type="Proteomes" id="UP001470230"/>
    </source>
</evidence>
<proteinExistence type="inferred from homology"/>